<feature type="signal peptide" evidence="1">
    <location>
        <begin position="1"/>
        <end position="18"/>
    </location>
</feature>
<gene>
    <name evidence="2" type="ORF">HDC15228</name>
</gene>
<feature type="chain" id="PRO_5004275294" evidence="1">
    <location>
        <begin position="19"/>
        <end position="135"/>
    </location>
</feature>
<accession>Q6IJC1</accession>
<proteinExistence type="predicted"/>
<dbReference type="AlphaFoldDB" id="Q6IJC1"/>
<organism evidence="2">
    <name type="scientific">Drosophila melanogaster</name>
    <name type="common">Fruit fly</name>
    <dbReference type="NCBI Taxonomy" id="7227"/>
    <lineage>
        <taxon>Eukaryota</taxon>
        <taxon>Metazoa</taxon>
        <taxon>Ecdysozoa</taxon>
        <taxon>Arthropoda</taxon>
        <taxon>Hexapoda</taxon>
        <taxon>Insecta</taxon>
        <taxon>Pterygota</taxon>
        <taxon>Neoptera</taxon>
        <taxon>Endopterygota</taxon>
        <taxon>Diptera</taxon>
        <taxon>Brachycera</taxon>
        <taxon>Muscomorpha</taxon>
        <taxon>Ephydroidea</taxon>
        <taxon>Drosophilidae</taxon>
        <taxon>Drosophila</taxon>
        <taxon>Sophophora</taxon>
    </lineage>
</organism>
<dbReference type="EMBL" id="BK002795">
    <property type="protein sequence ID" value="DAA04300.1"/>
    <property type="molecule type" value="Genomic_DNA"/>
</dbReference>
<sequence length="135" mass="14816">MLLLLLLLMMLRMPWAMAIRSNCYSASWQTGKLATTNYRLPLGCNFTYFTCNLATDERRRQATSTMTAAASTARFTFTSTSIATATALGSQIAVLALNTDGPVKGKGNWELRTGNSELGTELGAMLQAECCMWQR</sequence>
<evidence type="ECO:0000256" key="1">
    <source>
        <dbReference type="SAM" id="SignalP"/>
    </source>
</evidence>
<protein>
    <submittedName>
        <fullName evidence="2">HDC15228</fullName>
    </submittedName>
</protein>
<reference evidence="2" key="1">
    <citation type="journal article" date="2003" name="Genome Biol.">
        <title>An integrated gene annotation and transcriptional profiling approach towards the full gene content of the Drosophila genome.</title>
        <authorList>
            <person name="Hild M."/>
            <person name="Beckmann B."/>
            <person name="Haas S.A."/>
            <person name="Koch B."/>
            <person name="Solovyev V."/>
            <person name="Busold C."/>
            <person name="Fellenberg K."/>
            <person name="Boutros M."/>
            <person name="Vingron M."/>
            <person name="Sauer F."/>
            <person name="Hoheisel J.D."/>
            <person name="Paro R."/>
        </authorList>
    </citation>
    <scope>NUCLEOTIDE SEQUENCE</scope>
</reference>
<name>Q6IJC1_DROME</name>
<keyword evidence="1" id="KW-0732">Signal</keyword>
<evidence type="ECO:0000313" key="2">
    <source>
        <dbReference type="EMBL" id="DAA04300.1"/>
    </source>
</evidence>